<comment type="caution">
    <text evidence="1">The sequence shown here is derived from an EMBL/GenBank/DDBJ whole genome shotgun (WGS) entry which is preliminary data.</text>
</comment>
<keyword evidence="2" id="KW-1185">Reference proteome</keyword>
<dbReference type="AlphaFoldDB" id="A0A1L8RJA5"/>
<reference evidence="1 2" key="1">
    <citation type="submission" date="2014-12" db="EMBL/GenBank/DDBJ databases">
        <title>Draft genome sequences of 29 type strains of Enterococci.</title>
        <authorList>
            <person name="Zhong Z."/>
            <person name="Sun Z."/>
            <person name="Liu W."/>
            <person name="Zhang W."/>
            <person name="Zhang H."/>
        </authorList>
    </citation>
    <scope>NUCLEOTIDE SEQUENCE [LARGE SCALE GENOMIC DNA]</scope>
    <source>
        <strain evidence="1 2">DSM 17029</strain>
    </source>
</reference>
<gene>
    <name evidence="1" type="ORF">RU97_GL000071</name>
</gene>
<dbReference type="EMBL" id="JXKH01000001">
    <property type="protein sequence ID" value="OJG19838.1"/>
    <property type="molecule type" value="Genomic_DNA"/>
</dbReference>
<name>A0A1L8RJA5_9ENTE</name>
<protein>
    <recommendedName>
        <fullName evidence="3">DUF2187 domain-containing protein</fullName>
    </recommendedName>
</protein>
<organism evidence="1 2">
    <name type="scientific">Enterococcus canis</name>
    <dbReference type="NCBI Taxonomy" id="214095"/>
    <lineage>
        <taxon>Bacteria</taxon>
        <taxon>Bacillati</taxon>
        <taxon>Bacillota</taxon>
        <taxon>Bacilli</taxon>
        <taxon>Lactobacillales</taxon>
        <taxon>Enterococcaceae</taxon>
        <taxon>Enterococcus</taxon>
    </lineage>
</organism>
<evidence type="ECO:0008006" key="3">
    <source>
        <dbReference type="Google" id="ProtNLM"/>
    </source>
</evidence>
<dbReference type="RefSeq" id="WP_067391325.1">
    <property type="nucleotide sequence ID" value="NZ_JXKH01000001.1"/>
</dbReference>
<accession>A0A1L8RJA5</accession>
<evidence type="ECO:0000313" key="1">
    <source>
        <dbReference type="EMBL" id="OJG19838.1"/>
    </source>
</evidence>
<sequence>MEIQIGKTYFCKGVEIDKGIVGTVLQVYTNTAVVLVEEYDQGDRVPVLEKQGRAVVRLCDFLQETSIQTAS</sequence>
<proteinExistence type="predicted"/>
<dbReference type="Proteomes" id="UP000181884">
    <property type="component" value="Unassembled WGS sequence"/>
</dbReference>
<evidence type="ECO:0000313" key="2">
    <source>
        <dbReference type="Proteomes" id="UP000181884"/>
    </source>
</evidence>